<organism evidence="1">
    <name type="scientific">candidate division CPR1 bacterium ADurb.Bin160</name>
    <dbReference type="NCBI Taxonomy" id="1852826"/>
    <lineage>
        <taxon>Bacteria</taxon>
        <taxon>candidate division CPR1</taxon>
    </lineage>
</organism>
<dbReference type="AlphaFoldDB" id="A0A1V5ZQ11"/>
<dbReference type="Proteomes" id="UP000485621">
    <property type="component" value="Unassembled WGS sequence"/>
</dbReference>
<comment type="caution">
    <text evidence="1">The sequence shown here is derived from an EMBL/GenBank/DDBJ whole genome shotgun (WGS) entry which is preliminary data.</text>
</comment>
<gene>
    <name evidence="1" type="ORF">BWY04_00537</name>
</gene>
<dbReference type="EMBL" id="MWDB01000008">
    <property type="protein sequence ID" value="OQB41924.1"/>
    <property type="molecule type" value="Genomic_DNA"/>
</dbReference>
<proteinExistence type="predicted"/>
<sequence length="188" mass="21273">MPRIFATTQPYARYNGKTFDELGRDNVETQIRAVAKDIVELNVFNPLNDGQICEILQDCRNKSDLQKVLSELVKKAESESDKITEIVEILESAEKINSSLVPADWREGVEKLRVPESYEKISTSGWSGSGSIEERLSEVLSGLPNEIQKFQQARESTIDLDEATKKEMIALRDKLLQDGTLTYQNHPE</sequence>
<reference evidence="1" key="1">
    <citation type="submission" date="2017-02" db="EMBL/GenBank/DDBJ databases">
        <title>Delving into the versatile metabolic prowess of the omnipresent phylum Bacteroidetes.</title>
        <authorList>
            <person name="Nobu M.K."/>
            <person name="Mei R."/>
            <person name="Narihiro T."/>
            <person name="Kuroda K."/>
            <person name="Liu W.-T."/>
        </authorList>
    </citation>
    <scope>NUCLEOTIDE SEQUENCE</scope>
    <source>
        <strain evidence="1">ADurb.Bin160</strain>
    </source>
</reference>
<evidence type="ECO:0000313" key="1">
    <source>
        <dbReference type="EMBL" id="OQB41924.1"/>
    </source>
</evidence>
<accession>A0A1V5ZQ11</accession>
<name>A0A1V5ZQ11_9BACT</name>
<protein>
    <submittedName>
        <fullName evidence="1">Uncharacterized protein</fullName>
    </submittedName>
</protein>